<dbReference type="InterPro" id="IPR001932">
    <property type="entry name" value="PPM-type_phosphatase-like_dom"/>
</dbReference>
<organism evidence="2 4">
    <name type="scientific">Cuscuta epithymum</name>
    <dbReference type="NCBI Taxonomy" id="186058"/>
    <lineage>
        <taxon>Eukaryota</taxon>
        <taxon>Viridiplantae</taxon>
        <taxon>Streptophyta</taxon>
        <taxon>Embryophyta</taxon>
        <taxon>Tracheophyta</taxon>
        <taxon>Spermatophyta</taxon>
        <taxon>Magnoliopsida</taxon>
        <taxon>eudicotyledons</taxon>
        <taxon>Gunneridae</taxon>
        <taxon>Pentapetalae</taxon>
        <taxon>asterids</taxon>
        <taxon>lamiids</taxon>
        <taxon>Solanales</taxon>
        <taxon>Convolvulaceae</taxon>
        <taxon>Cuscuteae</taxon>
        <taxon>Cuscuta</taxon>
        <taxon>Cuscuta subgen. Cuscuta</taxon>
    </lineage>
</organism>
<dbReference type="PANTHER" id="PTHR47992">
    <property type="entry name" value="PROTEIN PHOSPHATASE"/>
    <property type="match status" value="1"/>
</dbReference>
<dbReference type="AlphaFoldDB" id="A0AAV0C9Q9"/>
<dbReference type="InterPro" id="IPR036457">
    <property type="entry name" value="PPM-type-like_dom_sf"/>
</dbReference>
<feature type="domain" description="PPM-type phosphatase" evidence="1">
    <location>
        <begin position="54"/>
        <end position="341"/>
    </location>
</feature>
<dbReference type="EMBL" id="CAMAPF010001118">
    <property type="protein sequence ID" value="CAH9146860.1"/>
    <property type="molecule type" value="Genomic_DNA"/>
</dbReference>
<dbReference type="GO" id="GO:0004722">
    <property type="term" value="F:protein serine/threonine phosphatase activity"/>
    <property type="evidence" value="ECO:0007669"/>
    <property type="project" value="InterPro"/>
</dbReference>
<dbReference type="PROSITE" id="PS51746">
    <property type="entry name" value="PPM_2"/>
    <property type="match status" value="1"/>
</dbReference>
<sequence>MGACCTCQRVRRYDGYGLGNVINTDDREIEDEHEGVVGRGDFGARVRFHGSSRFVSMYSQQGRKGINQDAMTVWEHFGGERGSYFCGVFDGHGPSGHRVAHYVRDRLPSKLSIASKDTDGEEILEKDVLETPLFSRWKSNFQKSFRDMDNELEGEGRIDSYCSGTTAVTLIKQGEHLILGNLGDSRAVMCTRDDTDQLVPEQLTVDLKPNLPSESERIKNSQGRVMATDEEPNVYRVWMPDQDCPGLAMARAFGDFCLKDYGLISSPEMYYRKISERDEFVVLATDGVWDVLSNYEVIRTVASAGKRSMAARMLVETAVRAWKHKYPCSKVDDCAVICLFFKRPRPMLTKSMSEVAQLSMSFPPQGGSIDNSPITAQTDDGLDTLLNYKINNEEGDEVAGGGNGRGEGEECQCRHRVRNRPIPSRNFD</sequence>
<dbReference type="InterPro" id="IPR015655">
    <property type="entry name" value="PP2C"/>
</dbReference>
<dbReference type="Gene3D" id="3.60.40.10">
    <property type="entry name" value="PPM-type phosphatase domain"/>
    <property type="match status" value="1"/>
</dbReference>
<gene>
    <name evidence="2" type="ORF">CEPIT_LOCUS3075</name>
    <name evidence="3" type="ORF">CEPIT_LOCUS43302</name>
</gene>
<proteinExistence type="predicted"/>
<dbReference type="SMART" id="SM00332">
    <property type="entry name" value="PP2Cc"/>
    <property type="match status" value="1"/>
</dbReference>
<evidence type="ECO:0000259" key="1">
    <source>
        <dbReference type="PROSITE" id="PS51746"/>
    </source>
</evidence>
<reference evidence="2" key="1">
    <citation type="submission" date="2022-07" db="EMBL/GenBank/DDBJ databases">
        <authorList>
            <person name="Macas J."/>
            <person name="Novak P."/>
            <person name="Neumann P."/>
        </authorList>
    </citation>
    <scope>NUCLEOTIDE SEQUENCE</scope>
</reference>
<dbReference type="CDD" id="cd00143">
    <property type="entry name" value="PP2Cc"/>
    <property type="match status" value="1"/>
</dbReference>
<keyword evidence="4" id="KW-1185">Reference proteome</keyword>
<protein>
    <recommendedName>
        <fullName evidence="1">PPM-type phosphatase domain-containing protein</fullName>
    </recommendedName>
</protein>
<dbReference type="EMBL" id="CAMAPF010000015">
    <property type="protein sequence ID" value="CAH9069329.1"/>
    <property type="molecule type" value="Genomic_DNA"/>
</dbReference>
<evidence type="ECO:0000313" key="3">
    <source>
        <dbReference type="EMBL" id="CAH9146860.1"/>
    </source>
</evidence>
<evidence type="ECO:0000313" key="2">
    <source>
        <dbReference type="EMBL" id="CAH9069329.1"/>
    </source>
</evidence>
<evidence type="ECO:0000313" key="4">
    <source>
        <dbReference type="Proteomes" id="UP001152523"/>
    </source>
</evidence>
<name>A0AAV0C9Q9_9ASTE</name>
<dbReference type="Proteomes" id="UP001152523">
    <property type="component" value="Unassembled WGS sequence"/>
</dbReference>
<accession>A0AAV0C9Q9</accession>
<dbReference type="SUPFAM" id="SSF81606">
    <property type="entry name" value="PP2C-like"/>
    <property type="match status" value="1"/>
</dbReference>
<comment type="caution">
    <text evidence="2">The sequence shown here is derived from an EMBL/GenBank/DDBJ whole genome shotgun (WGS) entry which is preliminary data.</text>
</comment>
<dbReference type="Pfam" id="PF00481">
    <property type="entry name" value="PP2C"/>
    <property type="match status" value="1"/>
</dbReference>